<dbReference type="Gene3D" id="1.20.1640.10">
    <property type="entry name" value="Multidrug efflux transporter AcrB transmembrane domain"/>
    <property type="match status" value="2"/>
</dbReference>
<reference evidence="2 3" key="1">
    <citation type="submission" date="2021-04" db="EMBL/GenBank/DDBJ databases">
        <title>Mariniflexile gromovii gen. nov., sp. nov., a gliding bacterium isolated from the sea urchin Strongylocentrotus intermedius.</title>
        <authorList>
            <person name="Ko S."/>
            <person name="Le V."/>
            <person name="Ahn C.-Y."/>
            <person name="Oh H.-M."/>
        </authorList>
    </citation>
    <scope>NUCLEOTIDE SEQUENCE [LARGE SCALE GENOMIC DNA]</scope>
    <source>
        <strain evidence="2 3">KCTC 12570</strain>
    </source>
</reference>
<feature type="transmembrane region" description="Helical" evidence="1">
    <location>
        <begin position="382"/>
        <end position="407"/>
    </location>
</feature>
<evidence type="ECO:0000256" key="1">
    <source>
        <dbReference type="SAM" id="Phobius"/>
    </source>
</evidence>
<dbReference type="Gene3D" id="3.30.70.1320">
    <property type="entry name" value="Multidrug efflux transporter AcrB pore domain like"/>
    <property type="match status" value="1"/>
</dbReference>
<feature type="transmembrane region" description="Helical" evidence="1">
    <location>
        <begin position="12"/>
        <end position="33"/>
    </location>
</feature>
<dbReference type="Gene3D" id="3.30.2090.10">
    <property type="entry name" value="Multidrug efflux transporter AcrB TolC docking domain, DN and DC subdomains"/>
    <property type="match status" value="2"/>
</dbReference>
<keyword evidence="1" id="KW-0472">Membrane</keyword>
<feature type="transmembrane region" description="Helical" evidence="1">
    <location>
        <begin position="928"/>
        <end position="953"/>
    </location>
</feature>
<dbReference type="PANTHER" id="PTHR32063">
    <property type="match status" value="1"/>
</dbReference>
<dbReference type="Proteomes" id="UP000670776">
    <property type="component" value="Unassembled WGS sequence"/>
</dbReference>
<feature type="transmembrane region" description="Helical" evidence="1">
    <location>
        <begin position="902"/>
        <end position="922"/>
    </location>
</feature>
<keyword evidence="1" id="KW-1133">Transmembrane helix</keyword>
<proteinExistence type="predicted"/>
<organism evidence="2 3">
    <name type="scientific">Mariniflexile gromovii</name>
    <dbReference type="NCBI Taxonomy" id="362523"/>
    <lineage>
        <taxon>Bacteria</taxon>
        <taxon>Pseudomonadati</taxon>
        <taxon>Bacteroidota</taxon>
        <taxon>Flavobacteriia</taxon>
        <taxon>Flavobacteriales</taxon>
        <taxon>Flavobacteriaceae</taxon>
        <taxon>Mariniflexile</taxon>
    </lineage>
</organism>
<comment type="caution">
    <text evidence="2">The sequence shown here is derived from an EMBL/GenBank/DDBJ whole genome shotgun (WGS) entry which is preliminary data.</text>
</comment>
<gene>
    <name evidence="2" type="ORF">J8H85_04865</name>
</gene>
<feature type="transmembrane region" description="Helical" evidence="1">
    <location>
        <begin position="1005"/>
        <end position="1030"/>
    </location>
</feature>
<dbReference type="Gene3D" id="3.30.70.1430">
    <property type="entry name" value="Multidrug efflux transporter AcrB pore domain"/>
    <property type="match status" value="2"/>
</dbReference>
<feature type="transmembrane region" description="Helical" evidence="1">
    <location>
        <begin position="876"/>
        <end position="895"/>
    </location>
</feature>
<feature type="transmembrane region" description="Helical" evidence="1">
    <location>
        <begin position="356"/>
        <end position="376"/>
    </location>
</feature>
<feature type="transmembrane region" description="Helical" evidence="1">
    <location>
        <begin position="459"/>
        <end position="480"/>
    </location>
</feature>
<dbReference type="PANTHER" id="PTHR32063:SF33">
    <property type="entry name" value="RND SUPERFAMILY EFFLUX PUMP PERMEASE COMPONENT"/>
    <property type="match status" value="1"/>
</dbReference>
<sequence>MRKLIAYFIRYHVAVNIFIIAFIAFGIIGLLSLKSSFFPLVDSKIITVSISYPGASPQEIEEGIVLQIEDNLKGLKGVDRVTSVSRENSGTITVEIQKGENIDFMLLEVKNAVDRVPSFPTGMEPLIVAKNEEVRETISFAVNGKGIPLATLKQIARQVENDLRAIEGISQVEVTGFADEEIEIAVNEVNLLAYNLSFDEVAQAVSQSNILVTGGNIKTDAEEYLIRANNRNYYGDELSNVVIKASSEGKAIRLKDVAIVRDRFSETPNATYFNQELAVDVSITSTNNEDLASSAEKVKLYIEEYNQKHNNVHLDVVRDRSVTLNQRTQLLTENAIMGMLLVLIFLSLFLNTRLAFWVAFGLPISFLGMFVFAGQFDVTINIFSLFGMIIVLGILVDDGIVIGENIYQHYEKGKTPIQAAIDGTMEVIPPVVSAIITTILAFSLFFFLESRIGEFFGEVAVIVILTLAISLVEALIILPAHLAHSKALRKPVIEENPSKIKQFFAKMREINKLGDRIMVFLRDKVYSPLISFVLEFKILSLGIFVALLILTFGSVGGGIIGMTLFPSIASDTVSIELEMPNGTNVKVTDSIMSMIEEKSFIVNKEFTKTYLEGTGKQLFENTILTLNSSSSATLRINLLPGEERPDAINSSLVANRLRELVGPVIGTERLIFGSGGNFGGNPVSVSLLSNNISELKAAKLELKSALETNPLLKDVSDNDPAGIKEIRLELKESAYLLGLDLRTVMNQVRAGFFGVQAQRFQRGQDEIRIWVRYDRSNRESINDLDDMRIVTPSGERVTLKDIAVYTIERGDVTINHLEGQREIQVSADLKNPSTSATDILDDIKASVLPKIQSKYPTISASFEGQNREATKLSRSLRNAGIPILLLIYITIAFTFRSYSQPILLILLVPFSLTAVGWGHWLLGFPVNILSLLGIIALVGIMVNDGLVLIGKFNSNLKEGMAFDNALMDAGKSRFRAIFLTSLTTIAGLAPLLLEKSRQAQFLKPMAISVSFGIAYATVLTLLLLPLFLSFSNDIKKNVKWLVTGKDVTKEEVERAIKEQKEEHES</sequence>
<dbReference type="SUPFAM" id="SSF82866">
    <property type="entry name" value="Multidrug efflux transporter AcrB transmembrane domain"/>
    <property type="match status" value="2"/>
</dbReference>
<dbReference type="Gene3D" id="3.30.70.1440">
    <property type="entry name" value="Multidrug efflux transporter AcrB pore domain"/>
    <property type="match status" value="1"/>
</dbReference>
<feature type="transmembrane region" description="Helical" evidence="1">
    <location>
        <begin position="427"/>
        <end position="447"/>
    </location>
</feature>
<dbReference type="EMBL" id="JAGJCB010000003">
    <property type="protein sequence ID" value="MBP0903153.1"/>
    <property type="molecule type" value="Genomic_DNA"/>
</dbReference>
<feature type="transmembrane region" description="Helical" evidence="1">
    <location>
        <begin position="538"/>
        <end position="565"/>
    </location>
</feature>
<evidence type="ECO:0000313" key="2">
    <source>
        <dbReference type="EMBL" id="MBP0903153.1"/>
    </source>
</evidence>
<name>A0ABS4BRE9_9FLAO</name>
<keyword evidence="1" id="KW-0812">Transmembrane</keyword>
<dbReference type="RefSeq" id="WP_209653210.1">
    <property type="nucleotide sequence ID" value="NZ_JAGJCB010000003.1"/>
</dbReference>
<protein>
    <submittedName>
        <fullName evidence="2">Efflux RND transporter permease subunit</fullName>
    </submittedName>
</protein>
<dbReference type="InterPro" id="IPR001036">
    <property type="entry name" value="Acrflvin-R"/>
</dbReference>
<feature type="transmembrane region" description="Helical" evidence="1">
    <location>
        <begin position="330"/>
        <end position="349"/>
    </location>
</feature>
<dbReference type="PRINTS" id="PR00702">
    <property type="entry name" value="ACRIFLAVINRP"/>
</dbReference>
<feature type="transmembrane region" description="Helical" evidence="1">
    <location>
        <begin position="974"/>
        <end position="993"/>
    </location>
</feature>
<dbReference type="SUPFAM" id="SSF82693">
    <property type="entry name" value="Multidrug efflux transporter AcrB pore domain, PN1, PN2, PC1 and PC2 subdomains"/>
    <property type="match status" value="2"/>
</dbReference>
<keyword evidence="3" id="KW-1185">Reference proteome</keyword>
<accession>A0ABS4BRE9</accession>
<evidence type="ECO:0000313" key="3">
    <source>
        <dbReference type="Proteomes" id="UP000670776"/>
    </source>
</evidence>
<dbReference type="Pfam" id="PF00873">
    <property type="entry name" value="ACR_tran"/>
    <property type="match status" value="1"/>
</dbReference>
<dbReference type="SUPFAM" id="SSF82714">
    <property type="entry name" value="Multidrug efflux transporter AcrB TolC docking domain, DN and DC subdomains"/>
    <property type="match status" value="2"/>
</dbReference>
<dbReference type="InterPro" id="IPR027463">
    <property type="entry name" value="AcrB_DN_DC_subdom"/>
</dbReference>